<comment type="caution">
    <text evidence="1">The sequence shown here is derived from an EMBL/GenBank/DDBJ whole genome shotgun (WGS) entry which is preliminary data.</text>
</comment>
<sequence length="198" mass="21426">MTIPRDLLIVAMDVAGSRDVGPGDLSLALAGAELIELLKTPTIRLDGGRIVPGHLPLPADPLLVEAAAVLMMDEPYELVGDWLWRRGDSLAEAYMAAFEADGLVVRQGSRPFRGGQRVLVDSPLRRKAMERWESGEPVLRSLAESLGIQHGGAEASEIADYAVAMVLGAVNDALLELEGERQKRGIEQAAFDNVWRGF</sequence>
<evidence type="ECO:0000313" key="1">
    <source>
        <dbReference type="EMBL" id="MEJ8636621.1"/>
    </source>
</evidence>
<protein>
    <submittedName>
        <fullName evidence="1">GPP34 family phosphoprotein</fullName>
    </submittedName>
</protein>
<evidence type="ECO:0000313" key="2">
    <source>
        <dbReference type="Proteomes" id="UP001377168"/>
    </source>
</evidence>
<name>A0ACC6PYW8_9ACTN</name>
<organism evidence="1 2">
    <name type="scientific">Streptomyces achmelvichensis</name>
    <dbReference type="NCBI Taxonomy" id="3134111"/>
    <lineage>
        <taxon>Bacteria</taxon>
        <taxon>Bacillati</taxon>
        <taxon>Actinomycetota</taxon>
        <taxon>Actinomycetes</taxon>
        <taxon>Kitasatosporales</taxon>
        <taxon>Streptomycetaceae</taxon>
        <taxon>Streptomyces</taxon>
    </lineage>
</organism>
<keyword evidence="2" id="KW-1185">Reference proteome</keyword>
<reference evidence="1" key="1">
    <citation type="submission" date="2024-03" db="EMBL/GenBank/DDBJ databases">
        <title>Novel Streptomyces species of biotechnological and ecological value are a feature of Machair soil.</title>
        <authorList>
            <person name="Prole J.R."/>
            <person name="Goodfellow M."/>
            <person name="Allenby N."/>
            <person name="Ward A.C."/>
        </authorList>
    </citation>
    <scope>NUCLEOTIDE SEQUENCE</scope>
    <source>
        <strain evidence="1">MS2.AVA.5</strain>
    </source>
</reference>
<dbReference type="EMBL" id="JBBKAJ010000022">
    <property type="protein sequence ID" value="MEJ8636621.1"/>
    <property type="molecule type" value="Genomic_DNA"/>
</dbReference>
<accession>A0ACC6PYW8</accession>
<gene>
    <name evidence="1" type="ORF">WKI67_24980</name>
</gene>
<dbReference type="Proteomes" id="UP001377168">
    <property type="component" value="Unassembled WGS sequence"/>
</dbReference>
<proteinExistence type="predicted"/>